<dbReference type="GO" id="GO:0000162">
    <property type="term" value="P:L-tryptophan biosynthetic process"/>
    <property type="evidence" value="ECO:0007669"/>
    <property type="project" value="UniProtKB-UniPathway"/>
</dbReference>
<dbReference type="InterPro" id="IPR013798">
    <property type="entry name" value="Indole-3-glycerol_P_synth_dom"/>
</dbReference>
<evidence type="ECO:0000256" key="2">
    <source>
        <dbReference type="ARBA" id="ARBA00004696"/>
    </source>
</evidence>
<comment type="pathway">
    <text evidence="2">Amino-acid biosynthesis; L-tryptophan biosynthesis; L-tryptophan from chorismate: step 4/5.</text>
</comment>
<evidence type="ECO:0000313" key="10">
    <source>
        <dbReference type="Proteomes" id="UP000249746"/>
    </source>
</evidence>
<dbReference type="InterPro" id="IPR011060">
    <property type="entry name" value="RibuloseP-bd_barrel"/>
</dbReference>
<dbReference type="Gene3D" id="3.20.20.70">
    <property type="entry name" value="Aldolase class I"/>
    <property type="match status" value="1"/>
</dbReference>
<keyword evidence="7" id="KW-0456">Lyase</keyword>
<comment type="caution">
    <text evidence="9">The sequence shown here is derived from an EMBL/GenBank/DDBJ whole genome shotgun (WGS) entry which is preliminary data.</text>
</comment>
<dbReference type="Proteomes" id="UP000249746">
    <property type="component" value="Unassembled WGS sequence"/>
</dbReference>
<evidence type="ECO:0000313" key="9">
    <source>
        <dbReference type="EMBL" id="PZT47553.1"/>
    </source>
</evidence>
<name>A0A2W6PLM6_9HELI</name>
<evidence type="ECO:0000256" key="7">
    <source>
        <dbReference type="ARBA" id="ARBA00023239"/>
    </source>
</evidence>
<keyword evidence="10" id="KW-1185">Reference proteome</keyword>
<comment type="catalytic activity">
    <reaction evidence="1">
        <text>1-(2-carboxyphenylamino)-1-deoxy-D-ribulose 5-phosphate + H(+) = (1S,2R)-1-C-(indol-3-yl)glycerol 3-phosphate + CO2 + H2O</text>
        <dbReference type="Rhea" id="RHEA:23476"/>
        <dbReference type="ChEBI" id="CHEBI:15377"/>
        <dbReference type="ChEBI" id="CHEBI:15378"/>
        <dbReference type="ChEBI" id="CHEBI:16526"/>
        <dbReference type="ChEBI" id="CHEBI:58613"/>
        <dbReference type="ChEBI" id="CHEBI:58866"/>
        <dbReference type="EC" id="4.1.1.48"/>
    </reaction>
</comment>
<dbReference type="AlphaFoldDB" id="A0A2W6PLM6"/>
<evidence type="ECO:0000256" key="5">
    <source>
        <dbReference type="ARBA" id="ARBA00022822"/>
    </source>
</evidence>
<reference evidence="9 10" key="1">
    <citation type="submission" date="2017-03" db="EMBL/GenBank/DDBJ databases">
        <title>Genomic and clinical evidence uncovers the enterohepatic species Helicobacter valdiviensis as a potential human intestinal pathogen.</title>
        <authorList>
            <person name="Fresia P."/>
            <person name="Jara R."/>
            <person name="Sierra R."/>
            <person name="Ferres I."/>
            <person name="Greif G."/>
            <person name="Iraola G."/>
            <person name="Collado L."/>
        </authorList>
    </citation>
    <scope>NUCLEOTIDE SEQUENCE [LARGE SCALE GENOMIC DNA]</scope>
    <source>
        <strain evidence="9 10">WBE14</strain>
    </source>
</reference>
<evidence type="ECO:0000259" key="8">
    <source>
        <dbReference type="Pfam" id="PF00218"/>
    </source>
</evidence>
<keyword evidence="6" id="KW-0057">Aromatic amino acid biosynthesis</keyword>
<keyword evidence="4" id="KW-0028">Amino-acid biosynthesis</keyword>
<dbReference type="EMBL" id="NBIU01000029">
    <property type="protein sequence ID" value="PZT47553.1"/>
    <property type="molecule type" value="Genomic_DNA"/>
</dbReference>
<dbReference type="InterPro" id="IPR013785">
    <property type="entry name" value="Aldolase_TIM"/>
</dbReference>
<evidence type="ECO:0000256" key="6">
    <source>
        <dbReference type="ARBA" id="ARBA00023141"/>
    </source>
</evidence>
<dbReference type="GO" id="GO:0004425">
    <property type="term" value="F:indole-3-glycerol-phosphate synthase activity"/>
    <property type="evidence" value="ECO:0007669"/>
    <property type="project" value="UniProtKB-EC"/>
</dbReference>
<organism evidence="9 10">
    <name type="scientific">Helicobacter valdiviensis</name>
    <dbReference type="NCBI Taxonomy" id="1458358"/>
    <lineage>
        <taxon>Bacteria</taxon>
        <taxon>Pseudomonadati</taxon>
        <taxon>Campylobacterota</taxon>
        <taxon>Epsilonproteobacteria</taxon>
        <taxon>Campylobacterales</taxon>
        <taxon>Helicobacteraceae</taxon>
        <taxon>Helicobacter</taxon>
    </lineage>
</organism>
<feature type="domain" description="Indole-3-glycerol phosphate synthase" evidence="8">
    <location>
        <begin position="83"/>
        <end position="167"/>
    </location>
</feature>
<protein>
    <recommendedName>
        <fullName evidence="3">indole-3-glycerol-phosphate synthase</fullName>
        <ecNumber evidence="3">4.1.1.48</ecNumber>
    </recommendedName>
</protein>
<sequence length="196" mass="22566">MNINKIKAKIEEKKKLYPQEWLGRSLAYTPYQPRSIQALLKEKNGKAIFHLASQNFLEIAKTNEENALCFYLQDLENLAYLRRYTFLPLIYDFPIIDDYQILEALVYGCDCICLSPSLLSQKELKDFSDYAFKLGLDCIFHIENSSDITKAIFAKAEILNINTKKNLLSLIPKNKLIIAHHSLQTLKGVEAFVKSL</sequence>
<proteinExistence type="predicted"/>
<evidence type="ECO:0000256" key="4">
    <source>
        <dbReference type="ARBA" id="ARBA00022605"/>
    </source>
</evidence>
<dbReference type="EC" id="4.1.1.48" evidence="3"/>
<dbReference type="Pfam" id="PF00218">
    <property type="entry name" value="IGPS"/>
    <property type="match status" value="1"/>
</dbReference>
<evidence type="ECO:0000256" key="3">
    <source>
        <dbReference type="ARBA" id="ARBA00012362"/>
    </source>
</evidence>
<dbReference type="RefSeq" id="WP_111230386.1">
    <property type="nucleotide sequence ID" value="NZ_NBIU01000029.1"/>
</dbReference>
<keyword evidence="5" id="KW-0822">Tryptophan biosynthesis</keyword>
<dbReference type="OrthoDB" id="5322185at2"/>
<dbReference type="UniPathway" id="UPA00035">
    <property type="reaction ID" value="UER00043"/>
</dbReference>
<gene>
    <name evidence="9" type="ORF">B6S12_08555</name>
</gene>
<evidence type="ECO:0000256" key="1">
    <source>
        <dbReference type="ARBA" id="ARBA00001633"/>
    </source>
</evidence>
<accession>A0A2W6PLM6</accession>
<dbReference type="SUPFAM" id="SSF51366">
    <property type="entry name" value="Ribulose-phoshate binding barrel"/>
    <property type="match status" value="1"/>
</dbReference>